<evidence type="ECO:0000259" key="3">
    <source>
        <dbReference type="SMART" id="SM00646"/>
    </source>
</evidence>
<dbReference type="EMBL" id="DWWO01000080">
    <property type="protein sequence ID" value="HJC34225.1"/>
    <property type="molecule type" value="Genomic_DNA"/>
</dbReference>
<dbReference type="EC" id="3.5.1.28" evidence="4"/>
<evidence type="ECO:0000313" key="4">
    <source>
        <dbReference type="EMBL" id="HJC34225.1"/>
    </source>
</evidence>
<dbReference type="InterPro" id="IPR050695">
    <property type="entry name" value="N-acetylmuramoyl_amidase_3"/>
</dbReference>
<proteinExistence type="predicted"/>
<accession>A0A9D2NKV5</accession>
<dbReference type="PROSITE" id="PS51257">
    <property type="entry name" value="PROKAR_LIPOPROTEIN"/>
    <property type="match status" value="1"/>
</dbReference>
<protein>
    <submittedName>
        <fullName evidence="4">N-acetylmuramoyl-L-alanine amidase</fullName>
        <ecNumber evidence="4">3.5.1.28</ecNumber>
    </submittedName>
</protein>
<dbReference type="PANTHER" id="PTHR30404:SF0">
    <property type="entry name" value="N-ACETYLMURAMOYL-L-ALANINE AMIDASE AMIC"/>
    <property type="match status" value="1"/>
</dbReference>
<dbReference type="Pfam" id="PF01520">
    <property type="entry name" value="Amidase_3"/>
    <property type="match status" value="1"/>
</dbReference>
<dbReference type="Gene3D" id="3.40.710.10">
    <property type="entry name" value="DD-peptidase/beta-lactamase superfamily"/>
    <property type="match status" value="1"/>
</dbReference>
<dbReference type="GO" id="GO:0008745">
    <property type="term" value="F:N-acetylmuramoyl-L-alanine amidase activity"/>
    <property type="evidence" value="ECO:0007669"/>
    <property type="project" value="UniProtKB-EC"/>
</dbReference>
<dbReference type="GO" id="GO:0030655">
    <property type="term" value="P:beta-lactam antibiotic catabolic process"/>
    <property type="evidence" value="ECO:0007669"/>
    <property type="project" value="InterPro"/>
</dbReference>
<dbReference type="SMART" id="SM00646">
    <property type="entry name" value="Ami_3"/>
    <property type="match status" value="1"/>
</dbReference>
<dbReference type="GO" id="GO:0030288">
    <property type="term" value="C:outer membrane-bounded periplasmic space"/>
    <property type="evidence" value="ECO:0007669"/>
    <property type="project" value="TreeGrafter"/>
</dbReference>
<evidence type="ECO:0000313" key="5">
    <source>
        <dbReference type="Proteomes" id="UP000823890"/>
    </source>
</evidence>
<dbReference type="InterPro" id="IPR002508">
    <property type="entry name" value="MurNAc-LAA_cat"/>
</dbReference>
<gene>
    <name evidence="4" type="ORF">H9758_06465</name>
</gene>
<dbReference type="InterPro" id="IPR012338">
    <property type="entry name" value="Beta-lactam/transpept-like"/>
</dbReference>
<dbReference type="PANTHER" id="PTHR30404">
    <property type="entry name" value="N-ACETYLMURAMOYL-L-ALANINE AMIDASE"/>
    <property type="match status" value="1"/>
</dbReference>
<dbReference type="GO" id="GO:0009253">
    <property type="term" value="P:peptidoglycan catabolic process"/>
    <property type="evidence" value="ECO:0007669"/>
    <property type="project" value="InterPro"/>
</dbReference>
<dbReference type="InterPro" id="IPR045155">
    <property type="entry name" value="Beta-lactam_cat"/>
</dbReference>
<feature type="domain" description="MurNAc-LAA" evidence="3">
    <location>
        <begin position="157"/>
        <end position="276"/>
    </location>
</feature>
<sequence>MSGRGRTRQTKYRRVLSILLCTVLLMGCGRTDMVKSERGEIPEQKENQTVPDLVIPTESEEHAEEEPQESKGILIAIDPGHQSPEIDMSGLEQNAPGSNEMKAKATGGTTGTFSGIPEYELNLEVSLLLRAELEDRGYDVIMTRDDNDTAISNSERAQMANDAGADIAVRIHANGSEDQTVNGALVLIGSEENPYVGDLYEDSLSLGATVLDSYCQETGMKNLGVQTNDTMTGINWSDIPVIILEMGFMTNEQDDLNMADDDYRIRMAEGIANGIDTYYSENRLNELEEVIQTAISSESENGTQVSVYAEKIESGQSVSVNNGPMQSASLIKLFIAGSVYEQLDALRESEAYENETEELVKDMLSVSDNTAANTLVKRLGGGNVEKGMETVNSFCTENGYMDTSMGRLMLDLDAESDNYTSVQDCGKFLKDIYQNKLQGSQKMLEDLKAQERTSKIPAGVPSEVETANKTGELDDVENDAAIVYGDSGAYILCVIMNDLQDTARGRDAIKKLSSNVYEYMEKK</sequence>
<feature type="region of interest" description="Disordered" evidence="2">
    <location>
        <begin position="80"/>
        <end position="109"/>
    </location>
</feature>
<evidence type="ECO:0000256" key="1">
    <source>
        <dbReference type="ARBA" id="ARBA00022801"/>
    </source>
</evidence>
<dbReference type="CDD" id="cd02696">
    <property type="entry name" value="MurNAc-LAA"/>
    <property type="match status" value="1"/>
</dbReference>
<dbReference type="GO" id="GO:0008800">
    <property type="term" value="F:beta-lactamase activity"/>
    <property type="evidence" value="ECO:0007669"/>
    <property type="project" value="InterPro"/>
</dbReference>
<dbReference type="Proteomes" id="UP000823890">
    <property type="component" value="Unassembled WGS sequence"/>
</dbReference>
<evidence type="ECO:0000256" key="2">
    <source>
        <dbReference type="SAM" id="MobiDB-lite"/>
    </source>
</evidence>
<comment type="caution">
    <text evidence="4">The sequence shown here is derived from an EMBL/GenBank/DDBJ whole genome shotgun (WGS) entry which is preliminary data.</text>
</comment>
<reference evidence="4" key="1">
    <citation type="journal article" date="2021" name="PeerJ">
        <title>Extensive microbial diversity within the chicken gut microbiome revealed by metagenomics and culture.</title>
        <authorList>
            <person name="Gilroy R."/>
            <person name="Ravi A."/>
            <person name="Getino M."/>
            <person name="Pursley I."/>
            <person name="Horton D.L."/>
            <person name="Alikhan N.F."/>
            <person name="Baker D."/>
            <person name="Gharbi K."/>
            <person name="Hall N."/>
            <person name="Watson M."/>
            <person name="Adriaenssens E.M."/>
            <person name="Foster-Nyarko E."/>
            <person name="Jarju S."/>
            <person name="Secka A."/>
            <person name="Antonio M."/>
            <person name="Oren A."/>
            <person name="Chaudhuri R.R."/>
            <person name="La Ragione R."/>
            <person name="Hildebrand F."/>
            <person name="Pallen M.J."/>
        </authorList>
    </citation>
    <scope>NUCLEOTIDE SEQUENCE</scope>
    <source>
        <strain evidence="4">ChiW19-954</strain>
    </source>
</reference>
<keyword evidence="1 4" id="KW-0378">Hydrolase</keyword>
<dbReference type="Gene3D" id="3.40.630.40">
    <property type="entry name" value="Zn-dependent exopeptidases"/>
    <property type="match status" value="1"/>
</dbReference>
<dbReference type="Pfam" id="PF13354">
    <property type="entry name" value="Beta-lactamase2"/>
    <property type="match status" value="1"/>
</dbReference>
<dbReference type="SUPFAM" id="SSF56601">
    <property type="entry name" value="beta-lactamase/transpeptidase-like"/>
    <property type="match status" value="1"/>
</dbReference>
<dbReference type="SUPFAM" id="SSF53187">
    <property type="entry name" value="Zn-dependent exopeptidases"/>
    <property type="match status" value="1"/>
</dbReference>
<dbReference type="AlphaFoldDB" id="A0A9D2NKV5"/>
<reference evidence="4" key="2">
    <citation type="submission" date="2021-04" db="EMBL/GenBank/DDBJ databases">
        <authorList>
            <person name="Gilroy R."/>
        </authorList>
    </citation>
    <scope>NUCLEOTIDE SEQUENCE</scope>
    <source>
        <strain evidence="4">ChiW19-954</strain>
    </source>
</reference>
<organism evidence="4 5">
    <name type="scientific">Candidatus Mediterraneibacter faecipullorum</name>
    <dbReference type="NCBI Taxonomy" id="2838670"/>
    <lineage>
        <taxon>Bacteria</taxon>
        <taxon>Bacillati</taxon>
        <taxon>Bacillota</taxon>
        <taxon>Clostridia</taxon>
        <taxon>Lachnospirales</taxon>
        <taxon>Lachnospiraceae</taxon>
        <taxon>Mediterraneibacter</taxon>
    </lineage>
</organism>
<name>A0A9D2NKV5_9FIRM</name>